<dbReference type="PRINTS" id="PR00081">
    <property type="entry name" value="GDHRDH"/>
</dbReference>
<keyword evidence="6" id="KW-1185">Reference proteome</keyword>
<keyword evidence="2" id="KW-0560">Oxidoreductase</keyword>
<comment type="caution">
    <text evidence="5">The sequence shown here is derived from an EMBL/GenBank/DDBJ whole genome shotgun (WGS) entry which is preliminary data.</text>
</comment>
<evidence type="ECO:0000256" key="4">
    <source>
        <dbReference type="SAM" id="Coils"/>
    </source>
</evidence>
<dbReference type="Pfam" id="PF00106">
    <property type="entry name" value="adh_short"/>
    <property type="match status" value="1"/>
</dbReference>
<dbReference type="InterPro" id="IPR051911">
    <property type="entry name" value="SDR_oxidoreductase"/>
</dbReference>
<evidence type="ECO:0000313" key="5">
    <source>
        <dbReference type="EMBL" id="MBK1896654.1"/>
    </source>
</evidence>
<dbReference type="Gene3D" id="3.40.50.720">
    <property type="entry name" value="NAD(P)-binding Rossmann-like Domain"/>
    <property type="match status" value="1"/>
</dbReference>
<evidence type="ECO:0000256" key="1">
    <source>
        <dbReference type="ARBA" id="ARBA00006484"/>
    </source>
</evidence>
<comment type="similarity">
    <text evidence="1 3">Belongs to the short-chain dehydrogenases/reductases (SDR) family.</text>
</comment>
<dbReference type="PRINTS" id="PR00080">
    <property type="entry name" value="SDRFAMILY"/>
</dbReference>
<evidence type="ECO:0000256" key="3">
    <source>
        <dbReference type="RuleBase" id="RU000363"/>
    </source>
</evidence>
<dbReference type="PROSITE" id="PS00061">
    <property type="entry name" value="ADH_SHORT"/>
    <property type="match status" value="1"/>
</dbReference>
<dbReference type="SUPFAM" id="SSF51735">
    <property type="entry name" value="NAD(P)-binding Rossmann-fold domains"/>
    <property type="match status" value="1"/>
</dbReference>
<dbReference type="PANTHER" id="PTHR43976">
    <property type="entry name" value="SHORT CHAIN DEHYDROGENASE"/>
    <property type="match status" value="1"/>
</dbReference>
<proteinExistence type="inferred from homology"/>
<name>A0ABS1FW69_9FLAO</name>
<organism evidence="5 6">
    <name type="scientific">Chryseobacterium paridis</name>
    <dbReference type="NCBI Taxonomy" id="2800328"/>
    <lineage>
        <taxon>Bacteria</taxon>
        <taxon>Pseudomonadati</taxon>
        <taxon>Bacteroidota</taxon>
        <taxon>Flavobacteriia</taxon>
        <taxon>Flavobacteriales</taxon>
        <taxon>Weeksellaceae</taxon>
        <taxon>Chryseobacterium group</taxon>
        <taxon>Chryseobacterium</taxon>
    </lineage>
</organism>
<dbReference type="InterPro" id="IPR020904">
    <property type="entry name" value="Sc_DH/Rdtase_CS"/>
</dbReference>
<dbReference type="NCBIfam" id="NF004824">
    <property type="entry name" value="PRK06180.1"/>
    <property type="match status" value="1"/>
</dbReference>
<dbReference type="RefSeq" id="WP_200246292.1">
    <property type="nucleotide sequence ID" value="NZ_JAENHK010000010.1"/>
</dbReference>
<dbReference type="CDD" id="cd05374">
    <property type="entry name" value="17beta-HSD-like_SDR_c"/>
    <property type="match status" value="1"/>
</dbReference>
<protein>
    <submittedName>
        <fullName evidence="5">SDR family NAD(P)-dependent oxidoreductase</fullName>
    </submittedName>
</protein>
<sequence length="278" mass="30597">MENKQKVWLVTGVSGGLGKALASAVYHSGDIIIGSVRKEEDKIAFEQAFPDRSKVFMLDVSDSTGVESMVDQVINEYGRIDVLVNNAGYGLFGLVEEVDEIELRKQLDINLVAVWKMTQTVLPYMRKQKAGHIIQISSRVGILAGTGNGAYTATKFAIEGMSEALAAEVAPFGIKVTLTEPGPLRTDFFGRSVMFSKNEIEDYKESLGDLREKYKSVNGNQPGDPAKVAEAIIQIAALENPPFRLPFTASTIDALQQKINEYQKVITDWKELALSIEF</sequence>
<dbReference type="EMBL" id="JAENHK010000010">
    <property type="protein sequence ID" value="MBK1896654.1"/>
    <property type="molecule type" value="Genomic_DNA"/>
</dbReference>
<dbReference type="InterPro" id="IPR036291">
    <property type="entry name" value="NAD(P)-bd_dom_sf"/>
</dbReference>
<dbReference type="InterPro" id="IPR002347">
    <property type="entry name" value="SDR_fam"/>
</dbReference>
<keyword evidence="4" id="KW-0175">Coiled coil</keyword>
<gene>
    <name evidence="5" type="ORF">JHL15_12880</name>
</gene>
<accession>A0ABS1FW69</accession>
<dbReference type="PANTHER" id="PTHR43976:SF16">
    <property type="entry name" value="SHORT-CHAIN DEHYDROGENASE_REDUCTASE FAMILY PROTEIN"/>
    <property type="match status" value="1"/>
</dbReference>
<evidence type="ECO:0000256" key="2">
    <source>
        <dbReference type="ARBA" id="ARBA00023002"/>
    </source>
</evidence>
<dbReference type="Proteomes" id="UP000628669">
    <property type="component" value="Unassembled WGS sequence"/>
</dbReference>
<feature type="coiled-coil region" evidence="4">
    <location>
        <begin position="193"/>
        <end position="220"/>
    </location>
</feature>
<reference evidence="6" key="1">
    <citation type="submission" date="2021-01" db="EMBL/GenBank/DDBJ databases">
        <title>Genome public.</title>
        <authorList>
            <person name="Liu C."/>
            <person name="Sun Q."/>
        </authorList>
    </citation>
    <scope>NUCLEOTIDE SEQUENCE [LARGE SCALE GENOMIC DNA]</scope>
    <source>
        <strain evidence="6">YIM B02567</strain>
    </source>
</reference>
<evidence type="ECO:0000313" key="6">
    <source>
        <dbReference type="Proteomes" id="UP000628669"/>
    </source>
</evidence>